<feature type="compositionally biased region" description="Polar residues" evidence="1">
    <location>
        <begin position="53"/>
        <end position="65"/>
    </location>
</feature>
<feature type="region of interest" description="Disordered" evidence="1">
    <location>
        <begin position="37"/>
        <end position="89"/>
    </location>
</feature>
<evidence type="ECO:0000256" key="1">
    <source>
        <dbReference type="SAM" id="MobiDB-lite"/>
    </source>
</evidence>
<proteinExistence type="predicted"/>
<dbReference type="RefSeq" id="WP_345377380.1">
    <property type="nucleotide sequence ID" value="NZ_BAABLM010000012.1"/>
</dbReference>
<feature type="compositionally biased region" description="Basic and acidic residues" evidence="1">
    <location>
        <begin position="66"/>
        <end position="75"/>
    </location>
</feature>
<dbReference type="EMBL" id="BAABLM010000012">
    <property type="protein sequence ID" value="GAA4686522.1"/>
    <property type="molecule type" value="Genomic_DNA"/>
</dbReference>
<dbReference type="Proteomes" id="UP001501295">
    <property type="component" value="Unassembled WGS sequence"/>
</dbReference>
<gene>
    <name evidence="2" type="ORF">GCM10025780_36500</name>
</gene>
<keyword evidence="3" id="KW-1185">Reference proteome</keyword>
<accession>A0ABP8WD25</accession>
<protein>
    <submittedName>
        <fullName evidence="2">Uncharacterized protein</fullName>
    </submittedName>
</protein>
<reference evidence="3" key="1">
    <citation type="journal article" date="2019" name="Int. J. Syst. Evol. Microbiol.">
        <title>The Global Catalogue of Microorganisms (GCM) 10K type strain sequencing project: providing services to taxonomists for standard genome sequencing and annotation.</title>
        <authorList>
            <consortium name="The Broad Institute Genomics Platform"/>
            <consortium name="The Broad Institute Genome Sequencing Center for Infectious Disease"/>
            <person name="Wu L."/>
            <person name="Ma J."/>
        </authorList>
    </citation>
    <scope>NUCLEOTIDE SEQUENCE [LARGE SCALE GENOMIC DNA]</scope>
    <source>
        <strain evidence="3">JCM 18956</strain>
    </source>
</reference>
<name>A0ABP8WD25_9MICO</name>
<evidence type="ECO:0000313" key="2">
    <source>
        <dbReference type="EMBL" id="GAA4686522.1"/>
    </source>
</evidence>
<sequence>MTKPRTALANWLDGYTNRAGQNIAQALHNLATDIGLHDHEESGEPGVLAVGAESSNPARDGLSTSRAHDQGKSRSETSATDTESGATDD</sequence>
<evidence type="ECO:0000313" key="3">
    <source>
        <dbReference type="Proteomes" id="UP001501295"/>
    </source>
</evidence>
<comment type="caution">
    <text evidence="2">The sequence shown here is derived from an EMBL/GenBank/DDBJ whole genome shotgun (WGS) entry which is preliminary data.</text>
</comment>
<feature type="compositionally biased region" description="Polar residues" evidence="1">
    <location>
        <begin position="76"/>
        <end position="89"/>
    </location>
</feature>
<organism evidence="2 3">
    <name type="scientific">Frondihabitans cladoniiphilus</name>
    <dbReference type="NCBI Taxonomy" id="715785"/>
    <lineage>
        <taxon>Bacteria</taxon>
        <taxon>Bacillati</taxon>
        <taxon>Actinomycetota</taxon>
        <taxon>Actinomycetes</taxon>
        <taxon>Micrococcales</taxon>
        <taxon>Microbacteriaceae</taxon>
        <taxon>Frondihabitans</taxon>
    </lineage>
</organism>